<comment type="caution">
    <text evidence="3">The sequence shown here is derived from an EMBL/GenBank/DDBJ whole genome shotgun (WGS) entry which is preliminary data.</text>
</comment>
<dbReference type="InterPro" id="IPR015168">
    <property type="entry name" value="SsuA/THI5"/>
</dbReference>
<gene>
    <name evidence="3" type="ORF">LPC04_05250</name>
</gene>
<dbReference type="RefSeq" id="WP_275681127.1">
    <property type="nucleotide sequence ID" value="NZ_JAJLJH010000001.1"/>
</dbReference>
<comment type="similarity">
    <text evidence="1">Belongs to the bacterial solute-binding protein SsuA/TauA family.</text>
</comment>
<dbReference type="SUPFAM" id="SSF53850">
    <property type="entry name" value="Periplasmic binding protein-like II"/>
    <property type="match status" value="1"/>
</dbReference>
<proteinExistence type="inferred from homology"/>
<evidence type="ECO:0000259" key="2">
    <source>
        <dbReference type="SMART" id="SM00062"/>
    </source>
</evidence>
<dbReference type="Gene3D" id="3.40.190.10">
    <property type="entry name" value="Periplasmic binding protein-like II"/>
    <property type="match status" value="2"/>
</dbReference>
<evidence type="ECO:0000313" key="4">
    <source>
        <dbReference type="Proteomes" id="UP001139353"/>
    </source>
</evidence>
<name>A0A9X2C0U4_9BURK</name>
<dbReference type="Pfam" id="PF09084">
    <property type="entry name" value="NMT1"/>
    <property type="match status" value="1"/>
</dbReference>
<dbReference type="InterPro" id="IPR001638">
    <property type="entry name" value="Solute-binding_3/MltF_N"/>
</dbReference>
<sequence>MSAPPRLSARARVTRRALAGAAWTLAWTLVWGCMLMMFANRAHAAPLTLAVSTGPVSLPIYVAQARGFFKDEGLDLRLRECSSGRECYQWLADGKVDIATAAELLVATGSSAHRELAIIATISASSYQIKLVARRSAKIAEAPQIRGKRIGTVPGSSAQYFLDNWLVYNDIDPGSVTVVGLPPDKLTPALLARDVDAIAIWEPLASTAALALGGDAVTFASPRVYTQHFNLVGARPVLQRREDDVARLLRALLHAQHVIQSEPELARALLAERLHLPPALTATAMENEDYRVRLDQSLVATMQSEARWAARNADAPGAAVDVLRAIDAVPLHRVDAAAVGLVQ</sequence>
<dbReference type="PANTHER" id="PTHR30024">
    <property type="entry name" value="ALIPHATIC SULFONATES-BINDING PROTEIN-RELATED"/>
    <property type="match status" value="1"/>
</dbReference>
<dbReference type="EMBL" id="JAJLJH010000001">
    <property type="protein sequence ID" value="MCK9685114.1"/>
    <property type="molecule type" value="Genomic_DNA"/>
</dbReference>
<accession>A0A9X2C0U4</accession>
<reference evidence="3" key="1">
    <citation type="submission" date="2021-11" db="EMBL/GenBank/DDBJ databases">
        <title>BS-T2-15 a new species belonging to the Comamonadaceae family isolated from the soil of a French oak forest.</title>
        <authorList>
            <person name="Mieszkin S."/>
            <person name="Alain K."/>
        </authorList>
    </citation>
    <scope>NUCLEOTIDE SEQUENCE</scope>
    <source>
        <strain evidence="3">BS-T2-15</strain>
    </source>
</reference>
<protein>
    <submittedName>
        <fullName evidence="3">ABC transporter substrate-binding protein</fullName>
    </submittedName>
</protein>
<organism evidence="3 4">
    <name type="scientific">Scleromatobacter humisilvae</name>
    <dbReference type="NCBI Taxonomy" id="2897159"/>
    <lineage>
        <taxon>Bacteria</taxon>
        <taxon>Pseudomonadati</taxon>
        <taxon>Pseudomonadota</taxon>
        <taxon>Betaproteobacteria</taxon>
        <taxon>Burkholderiales</taxon>
        <taxon>Sphaerotilaceae</taxon>
        <taxon>Scleromatobacter</taxon>
    </lineage>
</organism>
<evidence type="ECO:0000256" key="1">
    <source>
        <dbReference type="ARBA" id="ARBA00010742"/>
    </source>
</evidence>
<feature type="domain" description="Solute-binding protein family 3/N-terminal" evidence="2">
    <location>
        <begin position="48"/>
        <end position="255"/>
    </location>
</feature>
<dbReference type="AlphaFoldDB" id="A0A9X2C0U4"/>
<dbReference type="SMART" id="SM00062">
    <property type="entry name" value="PBPb"/>
    <property type="match status" value="1"/>
</dbReference>
<keyword evidence="4" id="KW-1185">Reference proteome</keyword>
<dbReference type="Proteomes" id="UP001139353">
    <property type="component" value="Unassembled WGS sequence"/>
</dbReference>
<evidence type="ECO:0000313" key="3">
    <source>
        <dbReference type="EMBL" id="MCK9685114.1"/>
    </source>
</evidence>